<feature type="transmembrane region" description="Helical" evidence="1">
    <location>
        <begin position="82"/>
        <end position="108"/>
    </location>
</feature>
<dbReference type="AlphaFoldDB" id="A0A1Z4MWW9"/>
<evidence type="ECO:0008006" key="4">
    <source>
        <dbReference type="Google" id="ProtNLM"/>
    </source>
</evidence>
<gene>
    <name evidence="2" type="ORF">NIES37_18880</name>
</gene>
<feature type="transmembrane region" description="Helical" evidence="1">
    <location>
        <begin position="160"/>
        <end position="177"/>
    </location>
</feature>
<evidence type="ECO:0000256" key="1">
    <source>
        <dbReference type="SAM" id="Phobius"/>
    </source>
</evidence>
<feature type="transmembrane region" description="Helical" evidence="1">
    <location>
        <begin position="347"/>
        <end position="366"/>
    </location>
</feature>
<feature type="transmembrane region" description="Helical" evidence="1">
    <location>
        <begin position="220"/>
        <end position="240"/>
    </location>
</feature>
<protein>
    <recommendedName>
        <fullName evidence="4">Oligosaccharide repeat unit polymerase</fullName>
    </recommendedName>
</protein>
<dbReference type="Proteomes" id="UP000218785">
    <property type="component" value="Chromosome"/>
</dbReference>
<dbReference type="EMBL" id="AP018248">
    <property type="protein sequence ID" value="BAY97940.1"/>
    <property type="molecule type" value="Genomic_DNA"/>
</dbReference>
<feature type="transmembrane region" description="Helical" evidence="1">
    <location>
        <begin position="183"/>
        <end position="199"/>
    </location>
</feature>
<evidence type="ECO:0000313" key="2">
    <source>
        <dbReference type="EMBL" id="BAY97940.1"/>
    </source>
</evidence>
<keyword evidence="3" id="KW-1185">Reference proteome</keyword>
<feature type="transmembrane region" description="Helical" evidence="1">
    <location>
        <begin position="12"/>
        <end position="29"/>
    </location>
</feature>
<proteinExistence type="predicted"/>
<dbReference type="NCBIfam" id="TIGR04370">
    <property type="entry name" value="glyco_rpt_poly"/>
    <property type="match status" value="1"/>
</dbReference>
<reference evidence="2 3" key="1">
    <citation type="submission" date="2017-06" db="EMBL/GenBank/DDBJ databases">
        <title>Genome sequencing of cyanobaciteial culture collection at National Institute for Environmental Studies (NIES).</title>
        <authorList>
            <person name="Hirose Y."/>
            <person name="Shimura Y."/>
            <person name="Fujisawa T."/>
            <person name="Nakamura Y."/>
            <person name="Kawachi M."/>
        </authorList>
    </citation>
    <scope>NUCLEOTIDE SEQUENCE [LARGE SCALE GENOMIC DNA]</scope>
    <source>
        <strain evidence="2 3">NIES-37</strain>
    </source>
</reference>
<dbReference type="RefSeq" id="WP_096574996.1">
    <property type="nucleotide sequence ID" value="NZ_CAWNJS010000001.1"/>
</dbReference>
<name>A0A1Z4MWW9_9CYAN</name>
<feature type="transmembrane region" description="Helical" evidence="1">
    <location>
        <begin position="372"/>
        <end position="396"/>
    </location>
</feature>
<evidence type="ECO:0000313" key="3">
    <source>
        <dbReference type="Proteomes" id="UP000218785"/>
    </source>
</evidence>
<keyword evidence="1" id="KW-1133">Transmembrane helix</keyword>
<sequence>MWRKIVSPEVLFLLGTLQALSPYILWIIQGPNESYNYEITYLPLFLWTVGYFFFWLGTRFFKSNLDNISTAIIKISFSGLKRIIFIISVLIIIQIINIVRAYGFLPILEFFSGNININDVNNNAVETGFGQLGLFATSLFFLNGLLLSLLIKAIESNKKLSFFFVVNLLIAIFGTLITGKRQGLFILVFFIFSGLSIRFNSPLKSFINIFGLQISKQVRILLYLVVPAILIYFMGLMASLRIGSGYQISGTDETINYLQWPLINFEAQCEQAGLGPYKFNPIYTFVNLLPYRLYEDYVMNNDLPNLPEPSSPVGFYGNLHWGLGILGIIVFSFIFGIISKYFYSKSFFSLPHLLIYCQITWTLIAAHTYNHFLFLVFLPLPALCFLIFGFFCNTIYNK</sequence>
<feature type="transmembrane region" description="Helical" evidence="1">
    <location>
        <begin position="128"/>
        <end position="151"/>
    </location>
</feature>
<organism evidence="2 3">
    <name type="scientific">Tolypothrix tenuis PCC 7101</name>
    <dbReference type="NCBI Taxonomy" id="231146"/>
    <lineage>
        <taxon>Bacteria</taxon>
        <taxon>Bacillati</taxon>
        <taxon>Cyanobacteriota</taxon>
        <taxon>Cyanophyceae</taxon>
        <taxon>Nostocales</taxon>
        <taxon>Tolypothrichaceae</taxon>
        <taxon>Tolypothrix</taxon>
    </lineage>
</organism>
<keyword evidence="1" id="KW-0472">Membrane</keyword>
<feature type="transmembrane region" description="Helical" evidence="1">
    <location>
        <begin position="41"/>
        <end position="61"/>
    </location>
</feature>
<keyword evidence="1" id="KW-0812">Transmembrane</keyword>
<accession>A0A1Z4MWW9</accession>
<dbReference type="KEGG" id="ttq:NIES37_18880"/>
<feature type="transmembrane region" description="Helical" evidence="1">
    <location>
        <begin position="319"/>
        <end position="338"/>
    </location>
</feature>